<dbReference type="InterPro" id="IPR011990">
    <property type="entry name" value="TPR-like_helical_dom_sf"/>
</dbReference>
<name>A0A4C1W9P9_EUMVA</name>
<evidence type="ECO:0000313" key="4">
    <source>
        <dbReference type="Proteomes" id="UP000299102"/>
    </source>
</evidence>
<dbReference type="PANTHER" id="PTHR15696">
    <property type="entry name" value="SMG-7 SUPPRESSOR WITH MORPHOLOGICAL EFFECT ON GENITALIA PROTEIN 7"/>
    <property type="match status" value="1"/>
</dbReference>
<comment type="caution">
    <text evidence="3">The sequence shown here is derived from an EMBL/GenBank/DDBJ whole genome shotgun (WGS) entry which is preliminary data.</text>
</comment>
<dbReference type="InterPro" id="IPR045153">
    <property type="entry name" value="Est1/Ebs1-like"/>
</dbReference>
<sequence length="212" mass="23205">MIGVCRGNVDAAHSNCDIFHQYEIFPMARSVKKSFEYGYGILSRTRPVLLIDCGVSAEVRPCQGRSSAVAAAEGGRSEPTRITLCETSKVLLTDGLSEVSGGAGARSAWLECALAVSLLMFGALLERCCALLPEAEDTQQHSDALLLLPAIKVWTDWMLCHRSIWNPPPLLNKYELGNTESDPWDSLAKFMNILEALDDKSIVLEYEPKEGA</sequence>
<dbReference type="Pfam" id="PF10373">
    <property type="entry name" value="EST1_DNA_bind"/>
    <property type="match status" value="1"/>
</dbReference>
<dbReference type="PANTHER" id="PTHR15696:SF0">
    <property type="entry name" value="TELOMERASE-BINDING PROTEIN EST1A"/>
    <property type="match status" value="1"/>
</dbReference>
<dbReference type="EMBL" id="BGZK01000517">
    <property type="protein sequence ID" value="GBP48126.1"/>
    <property type="molecule type" value="Genomic_DNA"/>
</dbReference>
<dbReference type="GO" id="GO:0000184">
    <property type="term" value="P:nuclear-transcribed mRNA catabolic process, nonsense-mediated decay"/>
    <property type="evidence" value="ECO:0007669"/>
    <property type="project" value="UniProtKB-KW"/>
</dbReference>
<evidence type="ECO:0000256" key="1">
    <source>
        <dbReference type="ARBA" id="ARBA00023161"/>
    </source>
</evidence>
<organism evidence="3 4">
    <name type="scientific">Eumeta variegata</name>
    <name type="common">Bagworm moth</name>
    <name type="synonym">Eumeta japonica</name>
    <dbReference type="NCBI Taxonomy" id="151549"/>
    <lineage>
        <taxon>Eukaryota</taxon>
        <taxon>Metazoa</taxon>
        <taxon>Ecdysozoa</taxon>
        <taxon>Arthropoda</taxon>
        <taxon>Hexapoda</taxon>
        <taxon>Insecta</taxon>
        <taxon>Pterygota</taxon>
        <taxon>Neoptera</taxon>
        <taxon>Endopterygota</taxon>
        <taxon>Lepidoptera</taxon>
        <taxon>Glossata</taxon>
        <taxon>Ditrysia</taxon>
        <taxon>Tineoidea</taxon>
        <taxon>Psychidae</taxon>
        <taxon>Oiketicinae</taxon>
        <taxon>Eumeta</taxon>
    </lineage>
</organism>
<accession>A0A4C1W9P9</accession>
<evidence type="ECO:0000259" key="2">
    <source>
        <dbReference type="Pfam" id="PF10373"/>
    </source>
</evidence>
<dbReference type="Proteomes" id="UP000299102">
    <property type="component" value="Unassembled WGS sequence"/>
</dbReference>
<gene>
    <name evidence="3" type="ORF">EVAR_74631_1</name>
</gene>
<reference evidence="3 4" key="1">
    <citation type="journal article" date="2019" name="Commun. Biol.">
        <title>The bagworm genome reveals a unique fibroin gene that provides high tensile strength.</title>
        <authorList>
            <person name="Kono N."/>
            <person name="Nakamura H."/>
            <person name="Ohtoshi R."/>
            <person name="Tomita M."/>
            <person name="Numata K."/>
            <person name="Arakawa K."/>
        </authorList>
    </citation>
    <scope>NUCLEOTIDE SEQUENCE [LARGE SCALE GENOMIC DNA]</scope>
</reference>
<dbReference type="SUPFAM" id="SSF48452">
    <property type="entry name" value="TPR-like"/>
    <property type="match status" value="1"/>
</dbReference>
<dbReference type="GO" id="GO:0005697">
    <property type="term" value="C:telomerase holoenzyme complex"/>
    <property type="evidence" value="ECO:0007669"/>
    <property type="project" value="TreeGrafter"/>
</dbReference>
<proteinExistence type="predicted"/>
<feature type="domain" description="DNA/RNA-binding" evidence="2">
    <location>
        <begin position="112"/>
        <end position="197"/>
    </location>
</feature>
<dbReference type="InterPro" id="IPR018834">
    <property type="entry name" value="DNA/RNA-bd_Est1-type"/>
</dbReference>
<dbReference type="OrthoDB" id="2017974at2759"/>
<dbReference type="AlphaFoldDB" id="A0A4C1W9P9"/>
<keyword evidence="4" id="KW-1185">Reference proteome</keyword>
<protein>
    <recommendedName>
        <fullName evidence="2">DNA/RNA-binding domain-containing protein</fullName>
    </recommendedName>
</protein>
<dbReference type="GO" id="GO:0042162">
    <property type="term" value="F:telomeric DNA binding"/>
    <property type="evidence" value="ECO:0007669"/>
    <property type="project" value="TreeGrafter"/>
</dbReference>
<keyword evidence="1" id="KW-0866">Nonsense-mediated mRNA decay</keyword>
<dbReference type="GO" id="GO:0070034">
    <property type="term" value="F:telomerase RNA binding"/>
    <property type="evidence" value="ECO:0007669"/>
    <property type="project" value="TreeGrafter"/>
</dbReference>
<dbReference type="STRING" id="151549.A0A4C1W9P9"/>
<evidence type="ECO:0000313" key="3">
    <source>
        <dbReference type="EMBL" id="GBP48126.1"/>
    </source>
</evidence>